<accession>A0A1T4SZD4</accession>
<evidence type="ECO:0000313" key="2">
    <source>
        <dbReference type="EMBL" id="SKA33593.1"/>
    </source>
</evidence>
<name>A0A1T4SZD4_9ACTN</name>
<dbReference type="Proteomes" id="UP000190637">
    <property type="component" value="Unassembled WGS sequence"/>
</dbReference>
<organism evidence="2 3">
    <name type="scientific">Marinactinospora thermotolerans DSM 45154</name>
    <dbReference type="NCBI Taxonomy" id="1122192"/>
    <lineage>
        <taxon>Bacteria</taxon>
        <taxon>Bacillati</taxon>
        <taxon>Actinomycetota</taxon>
        <taxon>Actinomycetes</taxon>
        <taxon>Streptosporangiales</taxon>
        <taxon>Nocardiopsidaceae</taxon>
        <taxon>Marinactinospora</taxon>
    </lineage>
</organism>
<gene>
    <name evidence="2" type="ORF">SAMN02745673_04234</name>
</gene>
<keyword evidence="3" id="KW-1185">Reference proteome</keyword>
<evidence type="ECO:0000256" key="1">
    <source>
        <dbReference type="SAM" id="SignalP"/>
    </source>
</evidence>
<keyword evidence="1" id="KW-0732">Signal</keyword>
<dbReference type="AlphaFoldDB" id="A0A1T4SZD4"/>
<protein>
    <submittedName>
        <fullName evidence="2">Uncharacterized protein</fullName>
    </submittedName>
</protein>
<reference evidence="2 3" key="1">
    <citation type="submission" date="2017-02" db="EMBL/GenBank/DDBJ databases">
        <authorList>
            <person name="Peterson S.W."/>
        </authorList>
    </citation>
    <scope>NUCLEOTIDE SEQUENCE [LARGE SCALE GENOMIC DNA]</scope>
    <source>
        <strain evidence="2 3">DSM 45154</strain>
    </source>
</reference>
<dbReference type="RefSeq" id="WP_078763462.1">
    <property type="nucleotide sequence ID" value="NZ_FUWS01000012.1"/>
</dbReference>
<evidence type="ECO:0000313" key="3">
    <source>
        <dbReference type="Proteomes" id="UP000190637"/>
    </source>
</evidence>
<proteinExistence type="predicted"/>
<dbReference type="EMBL" id="FUWS01000012">
    <property type="protein sequence ID" value="SKA33593.1"/>
    <property type="molecule type" value="Genomic_DNA"/>
</dbReference>
<feature type="signal peptide" evidence="1">
    <location>
        <begin position="1"/>
        <end position="25"/>
    </location>
</feature>
<sequence length="62" mass="6309">MLKKISAVIAISAAALLGTALPAVAEDAATTATQLASYLTGADQAQGGEDQRVLASGSWNWY</sequence>
<feature type="chain" id="PRO_5013182449" evidence="1">
    <location>
        <begin position="26"/>
        <end position="62"/>
    </location>
</feature>